<comment type="subcellular location">
    <subcellularLocation>
        <location evidence="1">Secreted</location>
    </subcellularLocation>
</comment>
<evidence type="ECO:0000256" key="4">
    <source>
        <dbReference type="SAM" id="SignalP"/>
    </source>
</evidence>
<feature type="signal peptide" evidence="4">
    <location>
        <begin position="1"/>
        <end position="33"/>
    </location>
</feature>
<feature type="region of interest" description="Disordered" evidence="3">
    <location>
        <begin position="273"/>
        <end position="317"/>
    </location>
</feature>
<evidence type="ECO:0000256" key="3">
    <source>
        <dbReference type="SAM" id="MobiDB-lite"/>
    </source>
</evidence>
<dbReference type="PROSITE" id="PS00330">
    <property type="entry name" value="HEMOLYSIN_CALCIUM"/>
    <property type="match status" value="2"/>
</dbReference>
<feature type="compositionally biased region" description="Gly residues" evidence="3">
    <location>
        <begin position="286"/>
        <end position="299"/>
    </location>
</feature>
<dbReference type="GO" id="GO:0005576">
    <property type="term" value="C:extracellular region"/>
    <property type="evidence" value="ECO:0007669"/>
    <property type="project" value="UniProtKB-SubCell"/>
</dbReference>
<dbReference type="EMBL" id="VIWY01000001">
    <property type="protein sequence ID" value="TWG26191.1"/>
    <property type="molecule type" value="Genomic_DNA"/>
</dbReference>
<reference evidence="5 6" key="1">
    <citation type="submission" date="2019-06" db="EMBL/GenBank/DDBJ databases">
        <title>Sequencing the genomes of 1000 actinobacteria strains.</title>
        <authorList>
            <person name="Klenk H.-P."/>
        </authorList>
    </citation>
    <scope>NUCLEOTIDE SEQUENCE [LARGE SCALE GENOMIC DNA]</scope>
    <source>
        <strain evidence="5 6">DSM 43866</strain>
    </source>
</reference>
<dbReference type="SUPFAM" id="SSF51120">
    <property type="entry name" value="beta-Roll"/>
    <property type="match status" value="2"/>
</dbReference>
<evidence type="ECO:0000313" key="5">
    <source>
        <dbReference type="EMBL" id="TWG26191.1"/>
    </source>
</evidence>
<dbReference type="PRINTS" id="PR00313">
    <property type="entry name" value="CABNDNGRPT"/>
</dbReference>
<evidence type="ECO:0000256" key="1">
    <source>
        <dbReference type="ARBA" id="ARBA00004613"/>
    </source>
</evidence>
<dbReference type="Gene3D" id="2.150.10.10">
    <property type="entry name" value="Serralysin-like metalloprotease, C-terminal"/>
    <property type="match status" value="3"/>
</dbReference>
<dbReference type="InterPro" id="IPR018511">
    <property type="entry name" value="Hemolysin-typ_Ca-bd_CS"/>
</dbReference>
<gene>
    <name evidence="5" type="ORF">FHX34_1011169</name>
</gene>
<sequence length="354" mass="35753">MARSPWLSRAGGTLSATLLAGVAVLAGGSPAQAAGAGKASVDRSLVSFVAGSGKANRVVITRSGRTVTIDDKYPIKAGKGCKAVKHDRTKVRCTSRYDPFLSVKLGSKDDRLVNKTSLQLFAYGSSGNDVIDSGSGPDVIKGGTGTDRIYGGGGNDHLDGEQGDDRVYGEAGLDLVQGGLGNDVVDGGTGNDVLYGEIERLDIPPARWGADILRGGAGRDSVSYTTHTRGVTVDLDGGRGDDGMPGEHDSVGADVEIVTGSPGDDTLIGNTAANTLDGSDGDDTVRGGGGNDTLSGGAGTDAIAGEAGDDAIDGVDPSMEADQRADRIDGGGDATGLGDLCRVTPIDLVTNCER</sequence>
<keyword evidence="2" id="KW-0964">Secreted</keyword>
<dbReference type="Proteomes" id="UP000320239">
    <property type="component" value="Unassembled WGS sequence"/>
</dbReference>
<organism evidence="5 6">
    <name type="scientific">Actinoplanes teichomyceticus</name>
    <dbReference type="NCBI Taxonomy" id="1867"/>
    <lineage>
        <taxon>Bacteria</taxon>
        <taxon>Bacillati</taxon>
        <taxon>Actinomycetota</taxon>
        <taxon>Actinomycetes</taxon>
        <taxon>Micromonosporales</taxon>
        <taxon>Micromonosporaceae</taxon>
        <taxon>Actinoplanes</taxon>
    </lineage>
</organism>
<dbReference type="OrthoDB" id="3296007at2"/>
<evidence type="ECO:0000313" key="6">
    <source>
        <dbReference type="Proteomes" id="UP000320239"/>
    </source>
</evidence>
<dbReference type="GO" id="GO:0005509">
    <property type="term" value="F:calcium ion binding"/>
    <property type="evidence" value="ECO:0007669"/>
    <property type="project" value="InterPro"/>
</dbReference>
<dbReference type="InterPro" id="IPR050557">
    <property type="entry name" value="RTX_toxin/Mannuronan_C5-epim"/>
</dbReference>
<comment type="caution">
    <text evidence="5">The sequence shown here is derived from an EMBL/GenBank/DDBJ whole genome shotgun (WGS) entry which is preliminary data.</text>
</comment>
<keyword evidence="6" id="KW-1185">Reference proteome</keyword>
<proteinExistence type="predicted"/>
<name>A0A561WQS2_ACTTI</name>
<protein>
    <submittedName>
        <fullName evidence="5">Hemolysin type calcium-binding protein</fullName>
    </submittedName>
</protein>
<dbReference type="InterPro" id="IPR011049">
    <property type="entry name" value="Serralysin-like_metalloprot_C"/>
</dbReference>
<keyword evidence="4" id="KW-0732">Signal</keyword>
<dbReference type="InterPro" id="IPR001343">
    <property type="entry name" value="Hemolysn_Ca-bd"/>
</dbReference>
<evidence type="ECO:0000256" key="2">
    <source>
        <dbReference type="ARBA" id="ARBA00022525"/>
    </source>
</evidence>
<accession>A0A561WQS2</accession>
<dbReference type="RefSeq" id="WP_122981596.1">
    <property type="nucleotide sequence ID" value="NZ_BOMX01000025.1"/>
</dbReference>
<feature type="chain" id="PRO_5022015970" evidence="4">
    <location>
        <begin position="34"/>
        <end position="354"/>
    </location>
</feature>
<dbReference type="PANTHER" id="PTHR38340:SF1">
    <property type="entry name" value="S-LAYER PROTEIN"/>
    <property type="match status" value="1"/>
</dbReference>
<dbReference type="PANTHER" id="PTHR38340">
    <property type="entry name" value="S-LAYER PROTEIN"/>
    <property type="match status" value="1"/>
</dbReference>
<dbReference type="Pfam" id="PF00353">
    <property type="entry name" value="HemolysinCabind"/>
    <property type="match status" value="4"/>
</dbReference>
<dbReference type="AlphaFoldDB" id="A0A561WQS2"/>